<keyword evidence="3 7" id="KW-1133">Transmembrane helix</keyword>
<comment type="catalytic activity">
    <reaction evidence="6">
        <text>L-histidine(out) + L-arginine(in) = L-histidine(in) + L-arginine(out)</text>
        <dbReference type="Rhea" id="RHEA:71063"/>
        <dbReference type="ChEBI" id="CHEBI:32682"/>
        <dbReference type="ChEBI" id="CHEBI:57595"/>
    </reaction>
</comment>
<feature type="transmembrane region" description="Helical" evidence="7">
    <location>
        <begin position="278"/>
        <end position="298"/>
    </location>
</feature>
<keyword evidence="2 7" id="KW-0812">Transmembrane</keyword>
<feature type="transmembrane region" description="Helical" evidence="7">
    <location>
        <begin position="35"/>
        <end position="55"/>
    </location>
</feature>
<feature type="transmembrane region" description="Helical" evidence="7">
    <location>
        <begin position="318"/>
        <end position="338"/>
    </location>
</feature>
<comment type="subcellular location">
    <subcellularLocation>
        <location evidence="1">Membrane</location>
        <topology evidence="1">Multi-pass membrane protein</topology>
    </subcellularLocation>
</comment>
<name>A0A0J9XE23_GEOCN</name>
<dbReference type="FunFam" id="1.20.1280.290:FF:000009">
    <property type="entry name" value="PQ loop repeat family protein"/>
    <property type="match status" value="1"/>
</dbReference>
<dbReference type="Proteomes" id="UP000242525">
    <property type="component" value="Unassembled WGS sequence"/>
</dbReference>
<proteinExistence type="inferred from homology"/>
<evidence type="ECO:0000256" key="4">
    <source>
        <dbReference type="ARBA" id="ARBA00023136"/>
    </source>
</evidence>
<dbReference type="GO" id="GO:0015174">
    <property type="term" value="F:basic amino acid transmembrane transporter activity"/>
    <property type="evidence" value="ECO:0007669"/>
    <property type="project" value="TreeGrafter"/>
</dbReference>
<protein>
    <submittedName>
        <fullName evidence="8">Similar to Saccharomyces cerevisiae YDR352W YPQ2 Putative vacuolar membrane transporter for cationic amino acids</fullName>
    </submittedName>
</protein>
<dbReference type="Gene3D" id="1.20.1280.290">
    <property type="match status" value="2"/>
</dbReference>
<dbReference type="GO" id="GO:0034488">
    <property type="term" value="P:basic amino acid transmembrane export from vacuole"/>
    <property type="evidence" value="ECO:0007669"/>
    <property type="project" value="TreeGrafter"/>
</dbReference>
<dbReference type="OrthoDB" id="8048523at2759"/>
<dbReference type="AlphaFoldDB" id="A0A0J9XE23"/>
<organism evidence="8 9">
    <name type="scientific">Geotrichum candidum</name>
    <name type="common">Oospora lactis</name>
    <name type="synonym">Dipodascus geotrichum</name>
    <dbReference type="NCBI Taxonomy" id="1173061"/>
    <lineage>
        <taxon>Eukaryota</taxon>
        <taxon>Fungi</taxon>
        <taxon>Dikarya</taxon>
        <taxon>Ascomycota</taxon>
        <taxon>Saccharomycotina</taxon>
        <taxon>Dipodascomycetes</taxon>
        <taxon>Dipodascales</taxon>
        <taxon>Dipodascaceae</taxon>
        <taxon>Geotrichum</taxon>
    </lineage>
</organism>
<dbReference type="InterPro" id="IPR051415">
    <property type="entry name" value="LAAT-1"/>
</dbReference>
<evidence type="ECO:0000256" key="1">
    <source>
        <dbReference type="ARBA" id="ARBA00004141"/>
    </source>
</evidence>
<dbReference type="InterPro" id="IPR006603">
    <property type="entry name" value="PQ-loop_rpt"/>
</dbReference>
<dbReference type="PANTHER" id="PTHR16201:SF34">
    <property type="entry name" value="LYSOSOMAL AMINO ACID TRANSPORTER 1"/>
    <property type="match status" value="1"/>
</dbReference>
<dbReference type="Pfam" id="PF04193">
    <property type="entry name" value="PQ-loop"/>
    <property type="match status" value="2"/>
</dbReference>
<keyword evidence="9" id="KW-1185">Reference proteome</keyword>
<reference evidence="8" key="1">
    <citation type="submission" date="2014-03" db="EMBL/GenBank/DDBJ databases">
        <authorList>
            <person name="Casaregola S."/>
        </authorList>
    </citation>
    <scope>NUCLEOTIDE SEQUENCE [LARGE SCALE GENOMIC DNA]</scope>
    <source>
        <strain evidence="8">CLIB 918</strain>
    </source>
</reference>
<sequence>MSCPSISPDGLPLVSWIHAITGSCVYGPMSALSWVGQYVSVAVWVFSGTYQSWLCYKTKEVSGFSELFLLCWIVGAVLNTVGCFLTDQMFFQKLLGVYFLFSDSFLYFQYKYYIKRPHLAREVVLKEQEKKRRNSTAVFSKDGSIIERTISILSPAPSAEIVSDNNTNQPGGSPVTATSMTPGMLLGVTVTFAPSVAKGAPIALANTAASAPSTSQDWTTVVNASLLTASTFARFMHTLGAVVGNTASWTSQMLYLLSRIPQIKQNYERKNTAGVSPALFIAVLVGTAVYTLAVTSAWQAITDPAENAAFVVAEMPFIVGGIATTLADLIIFFQLYIYRNNNGPEYSTIDIVDGVVPSESTLLISGGSKKVAMYA</sequence>
<keyword evidence="4 7" id="KW-0472">Membrane</keyword>
<comment type="similarity">
    <text evidence="5">Belongs to the laat-1 family.</text>
</comment>
<feature type="transmembrane region" description="Helical" evidence="7">
    <location>
        <begin position="67"/>
        <end position="84"/>
    </location>
</feature>
<evidence type="ECO:0000256" key="3">
    <source>
        <dbReference type="ARBA" id="ARBA00022989"/>
    </source>
</evidence>
<dbReference type="SMART" id="SM00679">
    <property type="entry name" value="CTNS"/>
    <property type="match status" value="2"/>
</dbReference>
<dbReference type="GO" id="GO:0000329">
    <property type="term" value="C:fungal-type vacuole membrane"/>
    <property type="evidence" value="ECO:0007669"/>
    <property type="project" value="TreeGrafter"/>
</dbReference>
<evidence type="ECO:0000256" key="6">
    <source>
        <dbReference type="ARBA" id="ARBA00050768"/>
    </source>
</evidence>
<dbReference type="EMBL" id="CCBN010000010">
    <property type="protein sequence ID" value="CDO55139.1"/>
    <property type="molecule type" value="Genomic_DNA"/>
</dbReference>
<comment type="caution">
    <text evidence="8">The sequence shown here is derived from an EMBL/GenBank/DDBJ whole genome shotgun (WGS) entry which is preliminary data.</text>
</comment>
<feature type="transmembrane region" description="Helical" evidence="7">
    <location>
        <begin position="90"/>
        <end position="108"/>
    </location>
</feature>
<evidence type="ECO:0000256" key="7">
    <source>
        <dbReference type="SAM" id="Phobius"/>
    </source>
</evidence>
<dbReference type="PANTHER" id="PTHR16201">
    <property type="entry name" value="SEVEN TRANSMEMBRANE PROTEIN 1-RELATED"/>
    <property type="match status" value="1"/>
</dbReference>
<evidence type="ECO:0000313" key="8">
    <source>
        <dbReference type="EMBL" id="CDO55139.1"/>
    </source>
</evidence>
<gene>
    <name evidence="8" type="ORF">BN980_GECA10s00472g</name>
</gene>
<accession>A0A0J9XE23</accession>
<evidence type="ECO:0000256" key="5">
    <source>
        <dbReference type="ARBA" id="ARBA00038039"/>
    </source>
</evidence>
<evidence type="ECO:0000256" key="2">
    <source>
        <dbReference type="ARBA" id="ARBA00022692"/>
    </source>
</evidence>
<evidence type="ECO:0000313" key="9">
    <source>
        <dbReference type="Proteomes" id="UP000242525"/>
    </source>
</evidence>